<accession>A0A3P7Y1U9</accession>
<evidence type="ECO:0000313" key="1">
    <source>
        <dbReference type="EMBL" id="VDO81446.1"/>
    </source>
</evidence>
<organism evidence="1 2">
    <name type="scientific">Schistosoma mattheei</name>
    <dbReference type="NCBI Taxonomy" id="31246"/>
    <lineage>
        <taxon>Eukaryota</taxon>
        <taxon>Metazoa</taxon>
        <taxon>Spiralia</taxon>
        <taxon>Lophotrochozoa</taxon>
        <taxon>Platyhelminthes</taxon>
        <taxon>Trematoda</taxon>
        <taxon>Digenea</taxon>
        <taxon>Strigeidida</taxon>
        <taxon>Schistosomatoidea</taxon>
        <taxon>Schistosomatidae</taxon>
        <taxon>Schistosoma</taxon>
    </lineage>
</organism>
<dbReference type="EMBL" id="UZAL01002135">
    <property type="protein sequence ID" value="VDO81446.1"/>
    <property type="molecule type" value="Genomic_DNA"/>
</dbReference>
<dbReference type="Proteomes" id="UP000269396">
    <property type="component" value="Unassembled WGS sequence"/>
</dbReference>
<gene>
    <name evidence="1" type="ORF">SMTD_LOCUS1793</name>
</gene>
<sequence length="100" mass="11564">MNGRSVYLHRGLLSSQFTSIVTSFDRPLSSILKSSGLFMQQKIAFGIGLQLTLYAMRETSVFSETCYKRRKTQKSIIVIPLLKEIIKAERFDDDAFDWFF</sequence>
<dbReference type="AlphaFoldDB" id="A0A3P7Y1U9"/>
<protein>
    <submittedName>
        <fullName evidence="1">Uncharacterized protein</fullName>
    </submittedName>
</protein>
<name>A0A3P7Y1U9_9TREM</name>
<keyword evidence="2" id="KW-1185">Reference proteome</keyword>
<reference evidence="1 2" key="1">
    <citation type="submission" date="2018-11" db="EMBL/GenBank/DDBJ databases">
        <authorList>
            <consortium name="Pathogen Informatics"/>
        </authorList>
    </citation>
    <scope>NUCLEOTIDE SEQUENCE [LARGE SCALE GENOMIC DNA]</scope>
    <source>
        <strain>Denwood</strain>
        <strain evidence="2">Zambia</strain>
    </source>
</reference>
<evidence type="ECO:0000313" key="2">
    <source>
        <dbReference type="Proteomes" id="UP000269396"/>
    </source>
</evidence>
<proteinExistence type="predicted"/>